<dbReference type="RefSeq" id="WP_014199427.1">
    <property type="nucleotide sequence ID" value="NC_016595.1"/>
</dbReference>
<accession>A0A9P1NRE0</accession>
<dbReference type="SMART" id="SM00530">
    <property type="entry name" value="HTH_XRE"/>
    <property type="match status" value="1"/>
</dbReference>
<dbReference type="PROSITE" id="PS50943">
    <property type="entry name" value="HTH_CROC1"/>
    <property type="match status" value="1"/>
</dbReference>
<name>A0A9P1NRE0_9PROT</name>
<proteinExistence type="predicted"/>
<dbReference type="Proteomes" id="UP000007319">
    <property type="component" value="Plasmid AZOBR_p3"/>
</dbReference>
<gene>
    <name evidence="2" type="ORF">AZOBR_p340153</name>
</gene>
<dbReference type="EMBL" id="HE577330">
    <property type="protein sequence ID" value="CCD02915.1"/>
    <property type="molecule type" value="Genomic_DNA"/>
</dbReference>
<dbReference type="Pfam" id="PF01381">
    <property type="entry name" value="HTH_3"/>
    <property type="match status" value="1"/>
</dbReference>
<feature type="domain" description="HTH cro/C1-type" evidence="1">
    <location>
        <begin position="14"/>
        <end position="70"/>
    </location>
</feature>
<sequence length="83" mass="9059">MSAAAHWLSLRRALVHARAAKGLHQEAVAKDLRCTRQALSAWEKGVNFPPADKLFAWAALVGVRITHEHLSQSAMDDCAKEAA</sequence>
<keyword evidence="3" id="KW-1185">Reference proteome</keyword>
<organism evidence="2 3">
    <name type="scientific">Azospirillum baldaniorum</name>
    <dbReference type="NCBI Taxonomy" id="1064539"/>
    <lineage>
        <taxon>Bacteria</taxon>
        <taxon>Pseudomonadati</taxon>
        <taxon>Pseudomonadota</taxon>
        <taxon>Alphaproteobacteria</taxon>
        <taxon>Rhodospirillales</taxon>
        <taxon>Azospirillaceae</taxon>
        <taxon>Azospirillum</taxon>
    </lineage>
</organism>
<protein>
    <submittedName>
        <fullName evidence="2">Transcriptional regulator, XRE family</fullName>
    </submittedName>
</protein>
<evidence type="ECO:0000259" key="1">
    <source>
        <dbReference type="PROSITE" id="PS50943"/>
    </source>
</evidence>
<dbReference type="Gene3D" id="1.10.260.40">
    <property type="entry name" value="lambda repressor-like DNA-binding domains"/>
    <property type="match status" value="1"/>
</dbReference>
<dbReference type="GO" id="GO:0003677">
    <property type="term" value="F:DNA binding"/>
    <property type="evidence" value="ECO:0007669"/>
    <property type="project" value="InterPro"/>
</dbReference>
<evidence type="ECO:0000313" key="3">
    <source>
        <dbReference type="Proteomes" id="UP000007319"/>
    </source>
</evidence>
<dbReference type="InterPro" id="IPR001387">
    <property type="entry name" value="Cro/C1-type_HTH"/>
</dbReference>
<dbReference type="InterPro" id="IPR010982">
    <property type="entry name" value="Lambda_DNA-bd_dom_sf"/>
</dbReference>
<dbReference type="AlphaFoldDB" id="A0A9P1NRE0"/>
<evidence type="ECO:0000313" key="2">
    <source>
        <dbReference type="EMBL" id="CCD02915.1"/>
    </source>
</evidence>
<geneLocation type="plasmid" evidence="2 3">
    <name>AZOBR_p3</name>
</geneLocation>
<dbReference type="SUPFAM" id="SSF47413">
    <property type="entry name" value="lambda repressor-like DNA-binding domains"/>
    <property type="match status" value="1"/>
</dbReference>
<reference evidence="2 3" key="1">
    <citation type="journal article" date="2011" name="PLoS Genet.">
        <title>Azospirillum genomes reveal transition of bacteria from aquatic to terrestrial environments.</title>
        <authorList>
            <person name="Wisniewski-Dye F."/>
            <person name="Borziak K."/>
            <person name="Khalsa-Moyers G."/>
            <person name="Alexandre G."/>
            <person name="Sukharnikov L.O."/>
            <person name="Wuichet K."/>
            <person name="Hurst G.B."/>
            <person name="McDonald W.H."/>
            <person name="Robertson J.S."/>
            <person name="Barbe V."/>
            <person name="Calteau A."/>
            <person name="Rouy Z."/>
            <person name="Mangenot S."/>
            <person name="Prigent-Combaret C."/>
            <person name="Normand P."/>
            <person name="Boyer M."/>
            <person name="Siguier P."/>
            <person name="Dessaux Y."/>
            <person name="Elmerich C."/>
            <person name="Condemine G."/>
            <person name="Krishnen G."/>
            <person name="Kennedy I."/>
            <person name="Paterson A.H."/>
            <person name="Gonzalez V."/>
            <person name="Mavingui P."/>
            <person name="Zhulin I.B."/>
        </authorList>
    </citation>
    <scope>NUCLEOTIDE SEQUENCE [LARGE SCALE GENOMIC DNA]</scope>
    <source>
        <strain evidence="2 3">Sp245</strain>
    </source>
</reference>
<keyword evidence="2" id="KW-0614">Plasmid</keyword>
<dbReference type="KEGG" id="abs:AZOBR_p340153"/>
<dbReference type="CDD" id="cd00093">
    <property type="entry name" value="HTH_XRE"/>
    <property type="match status" value="1"/>
</dbReference>